<evidence type="ECO:0000259" key="6">
    <source>
        <dbReference type="PROSITE" id="PS50191"/>
    </source>
</evidence>
<dbReference type="SUPFAM" id="SSF52087">
    <property type="entry name" value="CRAL/TRIO domain"/>
    <property type="match status" value="1"/>
</dbReference>
<dbReference type="OMA" id="RPLFYMK"/>
<organism evidence="7 8">
    <name type="scientific">Diutina rugosa</name>
    <name type="common">Yeast</name>
    <name type="synonym">Candida rugosa</name>
    <dbReference type="NCBI Taxonomy" id="5481"/>
    <lineage>
        <taxon>Eukaryota</taxon>
        <taxon>Fungi</taxon>
        <taxon>Dikarya</taxon>
        <taxon>Ascomycota</taxon>
        <taxon>Saccharomycotina</taxon>
        <taxon>Pichiomycetes</taxon>
        <taxon>Debaryomycetaceae</taxon>
        <taxon>Diutina</taxon>
    </lineage>
</organism>
<feature type="region of interest" description="Disordered" evidence="5">
    <location>
        <begin position="1"/>
        <end position="40"/>
    </location>
</feature>
<dbReference type="Pfam" id="PF00650">
    <property type="entry name" value="CRAL_TRIO"/>
    <property type="match status" value="1"/>
</dbReference>
<dbReference type="AlphaFoldDB" id="A0A642UPU6"/>
<dbReference type="InterPro" id="IPR036273">
    <property type="entry name" value="CRAL/TRIO_N_dom_sf"/>
</dbReference>
<dbReference type="InterPro" id="IPR036865">
    <property type="entry name" value="CRAL-TRIO_dom_sf"/>
</dbReference>
<feature type="compositionally biased region" description="Polar residues" evidence="5">
    <location>
        <begin position="12"/>
        <end position="27"/>
    </location>
</feature>
<dbReference type="PROSITE" id="PS50191">
    <property type="entry name" value="CRAL_TRIO"/>
    <property type="match status" value="1"/>
</dbReference>
<comment type="catalytic activity">
    <reaction evidence="3">
        <text>a 1,2-diacyl-sn-glycero-3-phospho-(1D-myo-inositol)(in) = a 1,2-diacyl-sn-glycero-3-phospho-(1D-myo-inositol)(out)</text>
        <dbReference type="Rhea" id="RHEA:38691"/>
        <dbReference type="ChEBI" id="CHEBI:57880"/>
    </reaction>
    <physiologicalReaction direction="left-to-right" evidence="3">
        <dbReference type="Rhea" id="RHEA:38692"/>
    </physiologicalReaction>
</comment>
<dbReference type="CDD" id="cd00170">
    <property type="entry name" value="SEC14"/>
    <property type="match status" value="1"/>
</dbReference>
<keyword evidence="2" id="KW-0256">Endoplasmic reticulum</keyword>
<proteinExistence type="predicted"/>
<comment type="caution">
    <text evidence="7">The sequence shown here is derived from an EMBL/GenBank/DDBJ whole genome shotgun (WGS) entry which is preliminary data.</text>
</comment>
<dbReference type="Pfam" id="PF03765">
    <property type="entry name" value="CRAL_TRIO_N"/>
    <property type="match status" value="1"/>
</dbReference>
<evidence type="ECO:0000313" key="8">
    <source>
        <dbReference type="Proteomes" id="UP000449547"/>
    </source>
</evidence>
<feature type="domain" description="CRAL-TRIO" evidence="6">
    <location>
        <begin position="163"/>
        <end position="309"/>
    </location>
</feature>
<dbReference type="PANTHER" id="PTHR45824">
    <property type="entry name" value="GH16843P"/>
    <property type="match status" value="1"/>
</dbReference>
<dbReference type="InterPro" id="IPR052578">
    <property type="entry name" value="PI_Transfer_CRAL-TRIO"/>
</dbReference>
<dbReference type="SMART" id="SM01100">
    <property type="entry name" value="CRAL_TRIO_N"/>
    <property type="match status" value="1"/>
</dbReference>
<keyword evidence="8" id="KW-1185">Reference proteome</keyword>
<dbReference type="Proteomes" id="UP000449547">
    <property type="component" value="Unassembled WGS sequence"/>
</dbReference>
<sequence>MLWRRKEADTASLASKASGSRENTLSKCDTESSEELVKRETPFDEPINPVKRAEFKLTSEQQKMYDDIVAYFEEYVTKEFPIKEGSTVTHPFTDEELAWLTQECFLRYLRASKWVYDTAVGRIKDTLLWRRTYGVSKLAKHPHKEAITADLVAPENETGKEYILGYDVDNRPCLYLRNGYQNTQPSQRQVQHLVFMLETVIQFMPPGQDTLALLIDFKAAPAHMNCNAKFPPINITRDCMHILQYHYPERLGKGLFTNVPWIGHAFFKLASPFIDPYTRSKTIFDGNFGDWVPREQLDKEFKGMLNFEYKHDVYWPKMVEMAEAKQKVYMENFERLGKKIGLSEYDLRSKQDESA</sequence>
<evidence type="ECO:0000256" key="4">
    <source>
        <dbReference type="ARBA" id="ARBA00083195"/>
    </source>
</evidence>
<dbReference type="FunFam" id="3.40.525.10:FF:000013">
    <property type="entry name" value="Phosphatidylinositol transfer protein PDR16"/>
    <property type="match status" value="1"/>
</dbReference>
<dbReference type="GeneID" id="54781956"/>
<dbReference type="SMART" id="SM00516">
    <property type="entry name" value="SEC14"/>
    <property type="match status" value="1"/>
</dbReference>
<reference evidence="7 8" key="1">
    <citation type="submission" date="2019-07" db="EMBL/GenBank/DDBJ databases">
        <title>Genome assembly of two rare yeast pathogens: Diutina rugosa and Trichomonascus ciferrii.</title>
        <authorList>
            <person name="Mixao V."/>
            <person name="Saus E."/>
            <person name="Hansen A."/>
            <person name="Lass-Flor C."/>
            <person name="Gabaldon T."/>
        </authorList>
    </citation>
    <scope>NUCLEOTIDE SEQUENCE [LARGE SCALE GENOMIC DNA]</scope>
    <source>
        <strain evidence="7 8">CBS 613</strain>
    </source>
</reference>
<dbReference type="PANTHER" id="PTHR45824:SF29">
    <property type="entry name" value="GH16843P"/>
    <property type="match status" value="1"/>
</dbReference>
<dbReference type="EMBL" id="SWFT01000105">
    <property type="protein sequence ID" value="KAA8900935.1"/>
    <property type="molecule type" value="Genomic_DNA"/>
</dbReference>
<evidence type="ECO:0000313" key="7">
    <source>
        <dbReference type="EMBL" id="KAA8900935.1"/>
    </source>
</evidence>
<gene>
    <name evidence="7" type="ORF">DIURU_003305</name>
</gene>
<dbReference type="InterPro" id="IPR011074">
    <property type="entry name" value="CRAL/TRIO_N_dom"/>
</dbReference>
<accession>A0A642UPU6</accession>
<evidence type="ECO:0000256" key="2">
    <source>
        <dbReference type="ARBA" id="ARBA00022848"/>
    </source>
</evidence>
<dbReference type="GO" id="GO:0071944">
    <property type="term" value="C:cell periphery"/>
    <property type="evidence" value="ECO:0007669"/>
    <property type="project" value="UniProtKB-ARBA"/>
</dbReference>
<dbReference type="InterPro" id="IPR001251">
    <property type="entry name" value="CRAL-TRIO_dom"/>
</dbReference>
<evidence type="ECO:0000256" key="1">
    <source>
        <dbReference type="ARBA" id="ARBA00004144"/>
    </source>
</evidence>
<dbReference type="Gene3D" id="3.40.525.10">
    <property type="entry name" value="CRAL-TRIO lipid binding domain"/>
    <property type="match status" value="1"/>
</dbReference>
<name>A0A642UPU6_DIURU</name>
<comment type="subcellular location">
    <subcellularLocation>
        <location evidence="1">Microsome</location>
    </subcellularLocation>
</comment>
<evidence type="ECO:0000256" key="3">
    <source>
        <dbReference type="ARBA" id="ARBA00024146"/>
    </source>
</evidence>
<dbReference type="OrthoDB" id="75724at2759"/>
<dbReference type="GO" id="GO:0008526">
    <property type="term" value="F:phosphatidylinositol transfer activity"/>
    <property type="evidence" value="ECO:0007669"/>
    <property type="project" value="TreeGrafter"/>
</dbReference>
<evidence type="ECO:0000256" key="5">
    <source>
        <dbReference type="SAM" id="MobiDB-lite"/>
    </source>
</evidence>
<protein>
    <recommendedName>
        <fullName evidence="4">SEC14 homolog 3</fullName>
    </recommendedName>
</protein>
<dbReference type="RefSeq" id="XP_034011558.1">
    <property type="nucleotide sequence ID" value="XM_034156053.1"/>
</dbReference>
<dbReference type="SUPFAM" id="SSF46938">
    <property type="entry name" value="CRAL/TRIO N-terminal domain"/>
    <property type="match status" value="1"/>
</dbReference>
<dbReference type="GO" id="GO:0032934">
    <property type="term" value="F:sterol binding"/>
    <property type="evidence" value="ECO:0007669"/>
    <property type="project" value="UniProtKB-ARBA"/>
</dbReference>
<dbReference type="VEuPathDB" id="FungiDB:DIURU_003305"/>
<dbReference type="GO" id="GO:0009410">
    <property type="term" value="P:response to xenobiotic stimulus"/>
    <property type="evidence" value="ECO:0007669"/>
    <property type="project" value="UniProtKB-ARBA"/>
</dbReference>
<keyword evidence="2" id="KW-0492">Microsome</keyword>